<proteinExistence type="predicted"/>
<protein>
    <recommendedName>
        <fullName evidence="4">Lipoprotein SmpA/OmlA domain-containing protein</fullName>
    </recommendedName>
</protein>
<keyword evidence="3" id="KW-1185">Reference proteome</keyword>
<sequence length="117" mass="13382">MRIISLLIFSFVLLTSGCSQFQRETGAENSWRNDVDIIRGKTTKKHILEQFGPPSQVVISKDQTIFYYLNEQAVGSSLILILYNHSVEKTIYDRAIFFFNDADTLVDYALSHTPDDT</sequence>
<organism evidence="2 3">
    <name type="scientific">Sinobacterium norvegicum</name>
    <dbReference type="NCBI Taxonomy" id="1641715"/>
    <lineage>
        <taxon>Bacteria</taxon>
        <taxon>Pseudomonadati</taxon>
        <taxon>Pseudomonadota</taxon>
        <taxon>Gammaproteobacteria</taxon>
        <taxon>Cellvibrionales</taxon>
        <taxon>Spongiibacteraceae</taxon>
        <taxon>Sinobacterium</taxon>
    </lineage>
</organism>
<name>A0ABM9AEZ3_9GAMM</name>
<keyword evidence="1" id="KW-0732">Signal</keyword>
<dbReference type="RefSeq" id="WP_237444467.1">
    <property type="nucleotide sequence ID" value="NZ_CAKLPX010000002.1"/>
</dbReference>
<evidence type="ECO:0008006" key="4">
    <source>
        <dbReference type="Google" id="ProtNLM"/>
    </source>
</evidence>
<comment type="caution">
    <text evidence="2">The sequence shown here is derived from an EMBL/GenBank/DDBJ whole genome shotgun (WGS) entry which is preliminary data.</text>
</comment>
<evidence type="ECO:0000256" key="1">
    <source>
        <dbReference type="SAM" id="SignalP"/>
    </source>
</evidence>
<evidence type="ECO:0000313" key="2">
    <source>
        <dbReference type="EMBL" id="CAH0991767.1"/>
    </source>
</evidence>
<dbReference type="PROSITE" id="PS51257">
    <property type="entry name" value="PROKAR_LIPOPROTEIN"/>
    <property type="match status" value="1"/>
</dbReference>
<dbReference type="Proteomes" id="UP000838100">
    <property type="component" value="Unassembled WGS sequence"/>
</dbReference>
<feature type="signal peptide" evidence="1">
    <location>
        <begin position="1"/>
        <end position="21"/>
    </location>
</feature>
<accession>A0ABM9AEZ3</accession>
<dbReference type="EMBL" id="CAKLPX010000002">
    <property type="protein sequence ID" value="CAH0991767.1"/>
    <property type="molecule type" value="Genomic_DNA"/>
</dbReference>
<feature type="chain" id="PRO_5046768725" description="Lipoprotein SmpA/OmlA domain-containing protein" evidence="1">
    <location>
        <begin position="22"/>
        <end position="117"/>
    </location>
</feature>
<reference evidence="2" key="1">
    <citation type="submission" date="2021-12" db="EMBL/GenBank/DDBJ databases">
        <authorList>
            <person name="Rodrigo-Torres L."/>
            <person name="Arahal R. D."/>
            <person name="Lucena T."/>
        </authorList>
    </citation>
    <scope>NUCLEOTIDE SEQUENCE</scope>
    <source>
        <strain evidence="2">CECT 8267</strain>
    </source>
</reference>
<evidence type="ECO:0000313" key="3">
    <source>
        <dbReference type="Proteomes" id="UP000838100"/>
    </source>
</evidence>
<gene>
    <name evidence="2" type="ORF">SIN8267_01881</name>
</gene>